<reference evidence="1" key="1">
    <citation type="submission" date="2025-08" db="UniProtKB">
        <authorList>
            <consortium name="Ensembl"/>
        </authorList>
    </citation>
    <scope>IDENTIFICATION</scope>
</reference>
<dbReference type="Proteomes" id="UP000694396">
    <property type="component" value="Unplaced"/>
</dbReference>
<proteinExistence type="predicted"/>
<dbReference type="Ensembl" id="ENSCRFT00000013474.1">
    <property type="protein sequence ID" value="ENSCRFP00000013026.1"/>
    <property type="gene ID" value="ENSCRFG00000010093.1"/>
</dbReference>
<dbReference type="AlphaFoldDB" id="A0A8C3QYQ3"/>
<protein>
    <submittedName>
        <fullName evidence="1">Uncharacterized protein</fullName>
    </submittedName>
</protein>
<accession>A0A8C3QYQ3</accession>
<sequence>LANKSLPFLAQDGFKNVSTISSLLLLHGRNSSQTRNAGDCSSPQNFCPPKWVTKAKKGLSQGFLALFLPKTSWIALKIR</sequence>
<keyword evidence="2" id="KW-1185">Reference proteome</keyword>
<evidence type="ECO:0000313" key="1">
    <source>
        <dbReference type="Ensembl" id="ENSCRFP00000013026.1"/>
    </source>
</evidence>
<evidence type="ECO:0000313" key="2">
    <source>
        <dbReference type="Proteomes" id="UP000694396"/>
    </source>
</evidence>
<reference evidence="1" key="2">
    <citation type="submission" date="2025-09" db="UniProtKB">
        <authorList>
            <consortium name="Ensembl"/>
        </authorList>
    </citation>
    <scope>IDENTIFICATION</scope>
</reference>
<organism evidence="1 2">
    <name type="scientific">Cyanoderma ruficeps</name>
    <name type="common">rufous-capped babbler</name>
    <dbReference type="NCBI Taxonomy" id="181631"/>
    <lineage>
        <taxon>Eukaryota</taxon>
        <taxon>Metazoa</taxon>
        <taxon>Chordata</taxon>
        <taxon>Craniata</taxon>
        <taxon>Vertebrata</taxon>
        <taxon>Euteleostomi</taxon>
        <taxon>Archelosauria</taxon>
        <taxon>Archosauria</taxon>
        <taxon>Dinosauria</taxon>
        <taxon>Saurischia</taxon>
        <taxon>Theropoda</taxon>
        <taxon>Coelurosauria</taxon>
        <taxon>Aves</taxon>
        <taxon>Neognathae</taxon>
        <taxon>Neoaves</taxon>
        <taxon>Telluraves</taxon>
        <taxon>Australaves</taxon>
        <taxon>Passeriformes</taxon>
        <taxon>Sylvioidea</taxon>
        <taxon>Timaliidae</taxon>
        <taxon>Cyanoderma</taxon>
    </lineage>
</organism>
<name>A0A8C3QYQ3_9PASS</name>